<dbReference type="Pfam" id="PF00394">
    <property type="entry name" value="Cu-oxidase"/>
    <property type="match status" value="1"/>
</dbReference>
<dbReference type="PANTHER" id="PTHR11709">
    <property type="entry name" value="MULTI-COPPER OXIDASE"/>
    <property type="match status" value="1"/>
</dbReference>
<keyword evidence="11" id="KW-1015">Disulfide bond</keyword>
<keyword evidence="8" id="KW-0677">Repeat</keyword>
<comment type="similarity">
    <text evidence="4">Belongs to the multicopper oxidase family.</text>
</comment>
<keyword evidence="10" id="KW-0186">Copper</keyword>
<evidence type="ECO:0000256" key="9">
    <source>
        <dbReference type="ARBA" id="ARBA00023002"/>
    </source>
</evidence>
<name>A0A4Q9MIS6_9APHY</name>
<proteinExistence type="inferred from homology"/>
<keyword evidence="12" id="KW-0325">Glycoprotein</keyword>
<dbReference type="Gene3D" id="2.60.40.420">
    <property type="entry name" value="Cupredoxins - blue copper proteins"/>
    <property type="match status" value="3"/>
</dbReference>
<dbReference type="GO" id="GO:0005576">
    <property type="term" value="C:extracellular region"/>
    <property type="evidence" value="ECO:0007669"/>
    <property type="project" value="UniProtKB-SubCell"/>
</dbReference>
<organism evidence="14">
    <name type="scientific">Dichomitus squalens</name>
    <dbReference type="NCBI Taxonomy" id="114155"/>
    <lineage>
        <taxon>Eukaryota</taxon>
        <taxon>Fungi</taxon>
        <taxon>Dikarya</taxon>
        <taxon>Basidiomycota</taxon>
        <taxon>Agaricomycotina</taxon>
        <taxon>Agaricomycetes</taxon>
        <taxon>Polyporales</taxon>
        <taxon>Polyporaceae</taxon>
        <taxon>Dichomitus</taxon>
    </lineage>
</organism>
<comment type="catalytic activity">
    <reaction evidence="1">
        <text>4 hydroquinone + O2 = 4 benzosemiquinone + 2 H2O</text>
        <dbReference type="Rhea" id="RHEA:11276"/>
        <dbReference type="ChEBI" id="CHEBI:15377"/>
        <dbReference type="ChEBI" id="CHEBI:15379"/>
        <dbReference type="ChEBI" id="CHEBI:17594"/>
        <dbReference type="ChEBI" id="CHEBI:17977"/>
        <dbReference type="EC" id="1.10.3.2"/>
    </reaction>
</comment>
<keyword evidence="6" id="KW-0964">Secreted</keyword>
<dbReference type="PROSITE" id="PS00079">
    <property type="entry name" value="MULTICOPPER_OXIDASE1"/>
    <property type="match status" value="1"/>
</dbReference>
<dbReference type="CDD" id="cd13903">
    <property type="entry name" value="CuRO_3_Tv-LCC_like"/>
    <property type="match status" value="1"/>
</dbReference>
<evidence type="ECO:0000256" key="1">
    <source>
        <dbReference type="ARBA" id="ARBA00000349"/>
    </source>
</evidence>
<dbReference type="AlphaFoldDB" id="A0A4Q9MIS6"/>
<evidence type="ECO:0000256" key="8">
    <source>
        <dbReference type="ARBA" id="ARBA00022737"/>
    </source>
</evidence>
<evidence type="ECO:0000256" key="5">
    <source>
        <dbReference type="ARBA" id="ARBA00012297"/>
    </source>
</evidence>
<dbReference type="InterPro" id="IPR001117">
    <property type="entry name" value="Cu-oxidase_2nd"/>
</dbReference>
<evidence type="ECO:0000256" key="3">
    <source>
        <dbReference type="ARBA" id="ARBA00004613"/>
    </source>
</evidence>
<dbReference type="GO" id="GO:0046274">
    <property type="term" value="P:lignin catabolic process"/>
    <property type="evidence" value="ECO:0007669"/>
    <property type="project" value="UniProtKB-KW"/>
</dbReference>
<protein>
    <recommendedName>
        <fullName evidence="5">laccase</fullName>
        <ecNumber evidence="5">1.10.3.2</ecNumber>
    </recommendedName>
</protein>
<comment type="cofactor">
    <cofactor evidence="2">
        <name>Cu cation</name>
        <dbReference type="ChEBI" id="CHEBI:23378"/>
    </cofactor>
</comment>
<sequence>MGLSRSVWSLAALGLLYARFVAGAVGPKGNLNISNADISPDGFTRAAVVVNGQFPGPLVSGNMGDNFQLDVIDSLENTTMLTATSIHWHGLFQMGTNWADGPAMVNQCPISKGNSFLYDFTATGQAGTFWYHSHLSTQYCDGLRGPLVVYDPNDPHSNLYDYDNETTIITLADWYHTAARLGPRFPTGPDSVLINGLGRFAGGNSSELAVVNVTQGSRYRFRLVSISCDPNFTFSIDSHNMSIIEVDGVNHRPLVVDSIQIFAGQRYSFVLTADQDVHNYWIRAQPNIGTTTFDGGVNSAILRYTGAANIEPSTNQTTSVLALNETDLIPLQDLSAPGTAEVDGVDLALNLDFSFNGTEFFIDGVPFVPPSTPVLLQILSGTTSASKLLPNGSVYSLPSNSTIQISFPLNTTATPGGPHPFHLHGHKFWVVRSAGSSTYNYDNPVQRDVVSTGANGDNVTIRFNTDNPGPWFLHCHIDFHLEAGFAIVLAEDTPDVANTTTPSTAWENLCPTYTATYPSGISKRRSLPDI</sequence>
<dbReference type="InterPro" id="IPR008972">
    <property type="entry name" value="Cupredoxin"/>
</dbReference>
<dbReference type="Proteomes" id="UP000292957">
    <property type="component" value="Unassembled WGS sequence"/>
</dbReference>
<dbReference type="InterPro" id="IPR011707">
    <property type="entry name" value="Cu-oxidase-like_N"/>
</dbReference>
<comment type="subcellular location">
    <subcellularLocation>
        <location evidence="3">Secreted</location>
    </subcellularLocation>
</comment>
<evidence type="ECO:0000256" key="10">
    <source>
        <dbReference type="ARBA" id="ARBA00023008"/>
    </source>
</evidence>
<dbReference type="EC" id="1.10.3.2" evidence="5"/>
<dbReference type="GO" id="GO:0052716">
    <property type="term" value="F:hydroquinone:oxygen oxidoreductase activity"/>
    <property type="evidence" value="ECO:0007669"/>
    <property type="project" value="UniProtKB-EC"/>
</dbReference>
<dbReference type="GO" id="GO:0005507">
    <property type="term" value="F:copper ion binding"/>
    <property type="evidence" value="ECO:0007669"/>
    <property type="project" value="InterPro"/>
</dbReference>
<dbReference type="InterPro" id="IPR033138">
    <property type="entry name" value="Cu_oxidase_CS"/>
</dbReference>
<evidence type="ECO:0000256" key="7">
    <source>
        <dbReference type="ARBA" id="ARBA00022723"/>
    </source>
</evidence>
<evidence type="ECO:0000256" key="6">
    <source>
        <dbReference type="ARBA" id="ARBA00022525"/>
    </source>
</evidence>
<dbReference type="EMBL" id="ML143440">
    <property type="protein sequence ID" value="TBU26807.1"/>
    <property type="molecule type" value="Genomic_DNA"/>
</dbReference>
<dbReference type="OrthoDB" id="2121828at2759"/>
<evidence type="ECO:0000256" key="4">
    <source>
        <dbReference type="ARBA" id="ARBA00010609"/>
    </source>
</evidence>
<dbReference type="InterPro" id="IPR045087">
    <property type="entry name" value="Cu-oxidase_fam"/>
</dbReference>
<gene>
    <name evidence="14" type="ORF">BD311DRAFT_415116</name>
</gene>
<keyword evidence="9" id="KW-0560">Oxidoreductase</keyword>
<dbReference type="SUPFAM" id="SSF49503">
    <property type="entry name" value="Cupredoxins"/>
    <property type="match status" value="3"/>
</dbReference>
<dbReference type="PANTHER" id="PTHR11709:SF511">
    <property type="entry name" value="LACCASE"/>
    <property type="match status" value="1"/>
</dbReference>
<keyword evidence="7" id="KW-0479">Metal-binding</keyword>
<dbReference type="FunFam" id="2.60.40.420:FF:000045">
    <property type="entry name" value="Laccase 2"/>
    <property type="match status" value="1"/>
</dbReference>
<dbReference type="Pfam" id="PF07731">
    <property type="entry name" value="Cu-oxidase_2"/>
    <property type="match status" value="1"/>
</dbReference>
<evidence type="ECO:0000313" key="14">
    <source>
        <dbReference type="EMBL" id="TBU26807.1"/>
    </source>
</evidence>
<keyword evidence="13" id="KW-0439">Lignin degradation</keyword>
<evidence type="ECO:0000256" key="2">
    <source>
        <dbReference type="ARBA" id="ARBA00001935"/>
    </source>
</evidence>
<reference evidence="14" key="1">
    <citation type="submission" date="2019-01" db="EMBL/GenBank/DDBJ databases">
        <title>Draft genome sequences of three monokaryotic isolates of the white-rot basidiomycete fungus Dichomitus squalens.</title>
        <authorList>
            <consortium name="DOE Joint Genome Institute"/>
            <person name="Lopez S.C."/>
            <person name="Andreopoulos B."/>
            <person name="Pangilinan J."/>
            <person name="Lipzen A."/>
            <person name="Riley R."/>
            <person name="Ahrendt S."/>
            <person name="Ng V."/>
            <person name="Barry K."/>
            <person name="Daum C."/>
            <person name="Grigoriev I.V."/>
            <person name="Hilden K.S."/>
            <person name="Makela M.R."/>
            <person name="de Vries R.P."/>
        </authorList>
    </citation>
    <scope>NUCLEOTIDE SEQUENCE [LARGE SCALE GENOMIC DNA]</scope>
    <source>
        <strain evidence="14">OM18370.1</strain>
    </source>
</reference>
<evidence type="ECO:0000256" key="13">
    <source>
        <dbReference type="ARBA" id="ARBA00023185"/>
    </source>
</evidence>
<dbReference type="InterPro" id="IPR011706">
    <property type="entry name" value="Cu-oxidase_C"/>
</dbReference>
<dbReference type="Pfam" id="PF07732">
    <property type="entry name" value="Cu-oxidase_3"/>
    <property type="match status" value="1"/>
</dbReference>
<dbReference type="CDD" id="cd13856">
    <property type="entry name" value="CuRO_1_Tv-LCC_like"/>
    <property type="match status" value="1"/>
</dbReference>
<dbReference type="FunFam" id="2.60.40.420:FF:000112">
    <property type="entry name" value="Laccase B"/>
    <property type="match status" value="1"/>
</dbReference>
<dbReference type="FunFam" id="2.60.40.420:FF:000125">
    <property type="entry name" value="Laccase 2"/>
    <property type="match status" value="1"/>
</dbReference>
<evidence type="ECO:0000256" key="11">
    <source>
        <dbReference type="ARBA" id="ARBA00023157"/>
    </source>
</evidence>
<evidence type="ECO:0000256" key="12">
    <source>
        <dbReference type="ARBA" id="ARBA00023180"/>
    </source>
</evidence>
<accession>A0A4Q9MIS6</accession>